<dbReference type="Pfam" id="PF04519">
    <property type="entry name" value="Bactofilin"/>
    <property type="match status" value="1"/>
</dbReference>
<dbReference type="PANTHER" id="PTHR35024">
    <property type="entry name" value="HYPOTHETICAL CYTOSOLIC PROTEIN"/>
    <property type="match status" value="1"/>
</dbReference>
<reference evidence="3" key="1">
    <citation type="journal article" date="2011" name="Environ. Microbiol.">
        <title>Time-series analyses of Monterey Bay coastal microbial picoplankton using a 'genome proxy' microarray.</title>
        <authorList>
            <person name="Rich V.I."/>
            <person name="Pham V.D."/>
            <person name="Eppley J."/>
            <person name="Shi Y."/>
            <person name="DeLong E.F."/>
        </authorList>
    </citation>
    <scope>NUCLEOTIDE SEQUENCE</scope>
</reference>
<evidence type="ECO:0000256" key="2">
    <source>
        <dbReference type="SAM" id="MobiDB-lite"/>
    </source>
</evidence>
<evidence type="ECO:0000256" key="1">
    <source>
        <dbReference type="ARBA" id="ARBA00044755"/>
    </source>
</evidence>
<dbReference type="PANTHER" id="PTHR35024:SF4">
    <property type="entry name" value="POLYMER-FORMING CYTOSKELETAL PROTEIN"/>
    <property type="match status" value="1"/>
</dbReference>
<dbReference type="InterPro" id="IPR007607">
    <property type="entry name" value="BacA/B"/>
</dbReference>
<accession>E0XR53</accession>
<dbReference type="AlphaFoldDB" id="E0XR53"/>
<organism evidence="3">
    <name type="scientific">uncultured gamma proteobacterium HF0010_16J05</name>
    <dbReference type="NCBI Taxonomy" id="710981"/>
    <lineage>
        <taxon>Bacteria</taxon>
        <taxon>Pseudomonadati</taxon>
        <taxon>Pseudomonadota</taxon>
        <taxon>Gammaproteobacteria</taxon>
        <taxon>environmental samples</taxon>
    </lineage>
</organism>
<protein>
    <submittedName>
        <fullName evidence="3">Integral membrane protein ccma involved in cell shape determination</fullName>
    </submittedName>
</protein>
<name>E0XR53_9GAMM</name>
<evidence type="ECO:0000313" key="3">
    <source>
        <dbReference type="EMBL" id="ADI16894.1"/>
    </source>
</evidence>
<proteinExistence type="inferred from homology"/>
<comment type="similarity">
    <text evidence="1">Belongs to the bactofilin family.</text>
</comment>
<feature type="region of interest" description="Disordered" evidence="2">
    <location>
        <begin position="112"/>
        <end position="133"/>
    </location>
</feature>
<dbReference type="EMBL" id="GU474849">
    <property type="protein sequence ID" value="ADI16894.1"/>
    <property type="molecule type" value="Genomic_DNA"/>
</dbReference>
<sequence length="133" mass="14190">MKGKKEQAITLIAPGTKVEGDVHFDNQLFVKGEVRGNVLAEKPEAHLIVSPEGLVAGEIKAPSVVINGRVEGDVYATSRLELATGAQVKGDLFYALIEMQLGAQVEGRLVHTEQPTKEASSVTKLTAEPATKK</sequence>